<dbReference type="PIRSF" id="PIRSF026649">
    <property type="entry name" value="MsbB"/>
    <property type="match status" value="1"/>
</dbReference>
<evidence type="ECO:0000256" key="2">
    <source>
        <dbReference type="ARBA" id="ARBA00022475"/>
    </source>
</evidence>
<evidence type="ECO:0000313" key="7">
    <source>
        <dbReference type="EMBL" id="BBD78102.1"/>
    </source>
</evidence>
<dbReference type="EMBL" id="AP018558">
    <property type="protein sequence ID" value="BBD78102.1"/>
    <property type="molecule type" value="Genomic_DNA"/>
</dbReference>
<name>A0A2Z6E0U7_HYDTE</name>
<dbReference type="Pfam" id="PF03279">
    <property type="entry name" value="Lip_A_acyltrans"/>
    <property type="match status" value="1"/>
</dbReference>
<sequence length="309" mass="34537">MTEYHNKILGQKEPRLTKRVRTVLLRSLRWVLARLSLAGAQRLGRMLGWVWWLASARYRRDLSETLAHAGFSERALRRRVIGETGVQVVEALWLWLQPYARVVSLVRSVEGWEAVRAARTSGKGILFLTPHLGCFEITSLWAAQAMPLTVLYRPPRQPELVPWLRAGRARGGVQLAPADRSGVRQLVAALRRGEAVGLLPDQTPKAGEGVWAPFFGRPVWTMTLAARLSLMGDVVTVVVWGERLPNGAGFRLHFAPVAWSGDEAVATRAAQINRVLETWIRRAPEQYLWGYPRFKVPAGVAPPVETAHG</sequence>
<evidence type="ECO:0000256" key="5">
    <source>
        <dbReference type="ARBA" id="ARBA00023136"/>
    </source>
</evidence>
<keyword evidence="4 7" id="KW-0808">Transferase</keyword>
<comment type="subcellular location">
    <subcellularLocation>
        <location evidence="1">Cell inner membrane</location>
    </subcellularLocation>
</comment>
<keyword evidence="5" id="KW-0472">Membrane</keyword>
<keyword evidence="2" id="KW-1003">Cell membrane</keyword>
<keyword evidence="6 7" id="KW-0012">Acyltransferase</keyword>
<organism evidence="7 8">
    <name type="scientific">Hydrogenophilus thermoluteolus</name>
    <name type="common">Pseudomonas hydrogenothermophila</name>
    <dbReference type="NCBI Taxonomy" id="297"/>
    <lineage>
        <taxon>Bacteria</taxon>
        <taxon>Pseudomonadati</taxon>
        <taxon>Pseudomonadota</taxon>
        <taxon>Hydrogenophilia</taxon>
        <taxon>Hydrogenophilales</taxon>
        <taxon>Hydrogenophilaceae</taxon>
        <taxon>Hydrogenophilus</taxon>
    </lineage>
</organism>
<gene>
    <name evidence="7" type="ORF">HPTL_1846</name>
</gene>
<evidence type="ECO:0000256" key="3">
    <source>
        <dbReference type="ARBA" id="ARBA00022519"/>
    </source>
</evidence>
<dbReference type="GO" id="GO:0016746">
    <property type="term" value="F:acyltransferase activity"/>
    <property type="evidence" value="ECO:0007669"/>
    <property type="project" value="UniProtKB-KW"/>
</dbReference>
<evidence type="ECO:0000256" key="1">
    <source>
        <dbReference type="ARBA" id="ARBA00004533"/>
    </source>
</evidence>
<dbReference type="GO" id="GO:0009247">
    <property type="term" value="P:glycolipid biosynthetic process"/>
    <property type="evidence" value="ECO:0007669"/>
    <property type="project" value="UniProtKB-ARBA"/>
</dbReference>
<protein>
    <submittedName>
        <fullName evidence="7">Lipid A biosynthesis acyltransferase</fullName>
    </submittedName>
</protein>
<dbReference type="InterPro" id="IPR004960">
    <property type="entry name" value="LipA_acyltrans"/>
</dbReference>
<dbReference type="OrthoDB" id="5291349at2"/>
<keyword evidence="3" id="KW-0997">Cell inner membrane</keyword>
<dbReference type="PANTHER" id="PTHR30606">
    <property type="entry name" value="LIPID A BIOSYNTHESIS LAUROYL ACYLTRANSFERASE"/>
    <property type="match status" value="1"/>
</dbReference>
<evidence type="ECO:0000256" key="4">
    <source>
        <dbReference type="ARBA" id="ARBA00022679"/>
    </source>
</evidence>
<dbReference type="PANTHER" id="PTHR30606:SF10">
    <property type="entry name" value="PHOSPHATIDYLINOSITOL MANNOSIDE ACYLTRANSFERASE"/>
    <property type="match status" value="1"/>
</dbReference>
<dbReference type="NCBIfam" id="NF006487">
    <property type="entry name" value="PRK08905.1"/>
    <property type="match status" value="1"/>
</dbReference>
<dbReference type="GO" id="GO:0005886">
    <property type="term" value="C:plasma membrane"/>
    <property type="evidence" value="ECO:0007669"/>
    <property type="project" value="UniProtKB-SubCell"/>
</dbReference>
<dbReference type="Proteomes" id="UP000262004">
    <property type="component" value="Chromosome"/>
</dbReference>
<dbReference type="KEGG" id="htl:HPTL_1846"/>
<accession>A0A2Z6E0U7</accession>
<dbReference type="CDD" id="cd07984">
    <property type="entry name" value="LPLAT_LABLAT-like"/>
    <property type="match status" value="1"/>
</dbReference>
<dbReference type="AlphaFoldDB" id="A0A2Z6E0U7"/>
<evidence type="ECO:0000256" key="6">
    <source>
        <dbReference type="ARBA" id="ARBA00023315"/>
    </source>
</evidence>
<proteinExistence type="predicted"/>
<evidence type="ECO:0000313" key="8">
    <source>
        <dbReference type="Proteomes" id="UP000262004"/>
    </source>
</evidence>
<reference evidence="7 8" key="1">
    <citation type="submission" date="2018-04" db="EMBL/GenBank/DDBJ databases">
        <title>Complete genome sequence of Hydrogenophilus thermoluteolus TH-1.</title>
        <authorList>
            <person name="Arai H."/>
        </authorList>
    </citation>
    <scope>NUCLEOTIDE SEQUENCE [LARGE SCALE GENOMIC DNA]</scope>
    <source>
        <strain evidence="7 8">TH-1</strain>
    </source>
</reference>
<keyword evidence="8" id="KW-1185">Reference proteome</keyword>